<reference evidence="2 3" key="1">
    <citation type="submission" date="2023-08" db="EMBL/GenBank/DDBJ databases">
        <title>Functional and genomic diversity of the sorghum phyllosphere microbiome.</title>
        <authorList>
            <person name="Shade A."/>
        </authorList>
    </citation>
    <scope>NUCLEOTIDE SEQUENCE [LARGE SCALE GENOMIC DNA]</scope>
    <source>
        <strain evidence="2 3">SORGH_AS_0335</strain>
    </source>
</reference>
<proteinExistence type="predicted"/>
<dbReference type="EMBL" id="JAVIZX010000001">
    <property type="protein sequence ID" value="MDR6216153.1"/>
    <property type="molecule type" value="Genomic_DNA"/>
</dbReference>
<feature type="compositionally biased region" description="Gly residues" evidence="1">
    <location>
        <begin position="192"/>
        <end position="208"/>
    </location>
</feature>
<evidence type="ECO:0000313" key="2">
    <source>
        <dbReference type="EMBL" id="MDR6216153.1"/>
    </source>
</evidence>
<evidence type="ECO:0000256" key="1">
    <source>
        <dbReference type="SAM" id="MobiDB-lite"/>
    </source>
</evidence>
<dbReference type="Proteomes" id="UP001267710">
    <property type="component" value="Unassembled WGS sequence"/>
</dbReference>
<feature type="region of interest" description="Disordered" evidence="1">
    <location>
        <begin position="139"/>
        <end position="230"/>
    </location>
</feature>
<comment type="caution">
    <text evidence="2">The sequence shown here is derived from an EMBL/GenBank/DDBJ whole genome shotgun (WGS) entry which is preliminary data.</text>
</comment>
<evidence type="ECO:0000313" key="3">
    <source>
        <dbReference type="Proteomes" id="UP001267710"/>
    </source>
</evidence>
<protein>
    <submittedName>
        <fullName evidence="2">Uncharacterized protein</fullName>
    </submittedName>
</protein>
<keyword evidence="3" id="KW-1185">Reference proteome</keyword>
<organism evidence="2 3">
    <name type="scientific">Paracidovorax wautersii</name>
    <dbReference type="NCBI Taxonomy" id="1177982"/>
    <lineage>
        <taxon>Bacteria</taxon>
        <taxon>Pseudomonadati</taxon>
        <taxon>Pseudomonadota</taxon>
        <taxon>Betaproteobacteria</taxon>
        <taxon>Burkholderiales</taxon>
        <taxon>Comamonadaceae</taxon>
        <taxon>Paracidovorax</taxon>
    </lineage>
</organism>
<sequence length="576" mass="56725">MTPGVCEGAFFAGGGYEYNATLSGLVADYNLNTAAIAAGWDGIRPLIATVTIAAGAIVYGTSTAAGAAAFTVPALPDGSLVTIVRNGSIIGRGGTGGTGGGATIGSAAATVGGTGYDGLKLSWPVRLVGTGMIASGGGGGGGGQGITIDSPNGQYNSAGGSGGMGASNGGSTTGNTGGSGVRNGDGTYHATGGKGGDGGLPGQQGGSGSTANTSVGPVNSTRAPAAGGQPGRSIVGAEFVILDGNTLGDVRGAMAFGTNSYIPTPQATPAVGAALDGGYYTGYNLWAMLEAEQGGVSRAVAQGAVNLHMPGMIGNPKVYGGQTVWLKSASDPATMMLGTVTGAANGLLSINVTAGSSGTASDWVLMASHRVVVAPKSGGETTVSIADSALTLPIDAWTLTEGAIAQAAMRAAAGATSSLAPAHAWAAALNLGGKTDWVVPTRDMLEAAYRGLKPATANNYATADRAASPNNTYQRFGAPADTSNRHGYKASDPAVTIPANTIYLSGGNPFLTSSLPFRVGGAEAFDWGTGVTYLSATAYDASTVWAQAFDAAQPGRQITVAKTTSYKVRAMRLSPI</sequence>
<feature type="compositionally biased region" description="Polar residues" evidence="1">
    <location>
        <begin position="209"/>
        <end position="222"/>
    </location>
</feature>
<accession>A0ABU1IG07</accession>
<dbReference type="RefSeq" id="WP_309831347.1">
    <property type="nucleotide sequence ID" value="NZ_JAVIZX010000001.1"/>
</dbReference>
<name>A0ABU1IG07_9BURK</name>
<gene>
    <name evidence="2" type="ORF">QE399_003842</name>
</gene>
<feature type="compositionally biased region" description="Gly residues" evidence="1">
    <location>
        <begin position="159"/>
        <end position="183"/>
    </location>
</feature>